<evidence type="ECO:0000256" key="1">
    <source>
        <dbReference type="SAM" id="MobiDB-lite"/>
    </source>
</evidence>
<feature type="compositionally biased region" description="Basic and acidic residues" evidence="1">
    <location>
        <begin position="65"/>
        <end position="78"/>
    </location>
</feature>
<dbReference type="Proteomes" id="UP000663801">
    <property type="component" value="Unassembled WGS sequence"/>
</dbReference>
<dbReference type="AlphaFoldDB" id="A0A938YDK4"/>
<dbReference type="RefSeq" id="WP_205255818.1">
    <property type="nucleotide sequence ID" value="NZ_BAAAPV010000002.1"/>
</dbReference>
<evidence type="ECO:0000313" key="3">
    <source>
        <dbReference type="Proteomes" id="UP000663801"/>
    </source>
</evidence>
<comment type="caution">
    <text evidence="2">The sequence shown here is derived from an EMBL/GenBank/DDBJ whole genome shotgun (WGS) entry which is preliminary data.</text>
</comment>
<organism evidence="2 3">
    <name type="scientific">Nakamurella flavida</name>
    <dbReference type="NCBI Taxonomy" id="363630"/>
    <lineage>
        <taxon>Bacteria</taxon>
        <taxon>Bacillati</taxon>
        <taxon>Actinomycetota</taxon>
        <taxon>Actinomycetes</taxon>
        <taxon>Nakamurellales</taxon>
        <taxon>Nakamurellaceae</taxon>
        <taxon>Nakamurella</taxon>
    </lineage>
</organism>
<keyword evidence="3" id="KW-1185">Reference proteome</keyword>
<accession>A0A938YDK4</accession>
<protein>
    <submittedName>
        <fullName evidence="2">Uncharacterized protein</fullName>
    </submittedName>
</protein>
<reference evidence="2" key="1">
    <citation type="submission" date="2021-01" db="EMBL/GenBank/DDBJ databases">
        <title>KCTC 19127 draft genome.</title>
        <authorList>
            <person name="An D."/>
        </authorList>
    </citation>
    <scope>NUCLEOTIDE SEQUENCE</scope>
    <source>
        <strain evidence="2">KCTC 19127</strain>
    </source>
</reference>
<name>A0A938YDK4_9ACTN</name>
<feature type="region of interest" description="Disordered" evidence="1">
    <location>
        <begin position="50"/>
        <end position="85"/>
    </location>
</feature>
<sequence length="174" mass="17704">MSVLGDLRTASTDAVTRLAVRFSDLPRPVLAVIGAGDFIAEQMQELREAAASVVDGPAPAPAGDPRADAGSRVPHGDDGTPGADPVERARQAAADLAAQIPDRVGRIAAEFPERVADLGALAGQFAPDALRDTAEAYGHLAGTVYSALAVRGRRTWSRARAGGGPGSVVDGVAS</sequence>
<proteinExistence type="predicted"/>
<gene>
    <name evidence="2" type="ORF">JL107_04575</name>
</gene>
<feature type="compositionally biased region" description="Low complexity" evidence="1">
    <location>
        <begin position="50"/>
        <end position="64"/>
    </location>
</feature>
<evidence type="ECO:0000313" key="2">
    <source>
        <dbReference type="EMBL" id="MBM9475716.1"/>
    </source>
</evidence>
<dbReference type="EMBL" id="JAERWL010000005">
    <property type="protein sequence ID" value="MBM9475716.1"/>
    <property type="molecule type" value="Genomic_DNA"/>
</dbReference>